<dbReference type="InterPro" id="IPR001242">
    <property type="entry name" value="Condensation_dom"/>
</dbReference>
<dbReference type="GO" id="GO:0044550">
    <property type="term" value="P:secondary metabolite biosynthetic process"/>
    <property type="evidence" value="ECO:0007669"/>
    <property type="project" value="TreeGrafter"/>
</dbReference>
<comment type="caution">
    <text evidence="5">The sequence shown here is derived from an EMBL/GenBank/DDBJ whole genome shotgun (WGS) entry which is preliminary data.</text>
</comment>
<dbReference type="Gene3D" id="1.10.1200.10">
    <property type="entry name" value="ACP-like"/>
    <property type="match status" value="2"/>
</dbReference>
<evidence type="ECO:0000313" key="5">
    <source>
        <dbReference type="EMBL" id="MBF8187062.1"/>
    </source>
</evidence>
<keyword evidence="2" id="KW-0596">Phosphopantetheine</keyword>
<dbReference type="InterPro" id="IPR036736">
    <property type="entry name" value="ACP-like_sf"/>
</dbReference>
<dbReference type="Gene3D" id="3.30.300.30">
    <property type="match status" value="1"/>
</dbReference>
<dbReference type="InterPro" id="IPR045851">
    <property type="entry name" value="AMP-bd_C_sf"/>
</dbReference>
<dbReference type="SUPFAM" id="SSF56801">
    <property type="entry name" value="Acetyl-CoA synthetase-like"/>
    <property type="match status" value="1"/>
</dbReference>
<dbReference type="GO" id="GO:0003824">
    <property type="term" value="F:catalytic activity"/>
    <property type="evidence" value="ECO:0007669"/>
    <property type="project" value="InterPro"/>
</dbReference>
<evidence type="ECO:0000256" key="2">
    <source>
        <dbReference type="ARBA" id="ARBA00022450"/>
    </source>
</evidence>
<dbReference type="Pfam" id="PF00668">
    <property type="entry name" value="Condensation"/>
    <property type="match status" value="1"/>
</dbReference>
<evidence type="ECO:0000256" key="3">
    <source>
        <dbReference type="ARBA" id="ARBA00022553"/>
    </source>
</evidence>
<feature type="domain" description="Carrier" evidence="4">
    <location>
        <begin position="5"/>
        <end position="79"/>
    </location>
</feature>
<dbReference type="GO" id="GO:0043041">
    <property type="term" value="P:amino acid activation for nonribosomal peptide biosynthetic process"/>
    <property type="evidence" value="ECO:0007669"/>
    <property type="project" value="TreeGrafter"/>
</dbReference>
<dbReference type="Gene3D" id="3.30.559.30">
    <property type="entry name" value="Nonribosomal peptide synthetase, condensation domain"/>
    <property type="match status" value="1"/>
</dbReference>
<protein>
    <submittedName>
        <fullName evidence="5">Amino acid adenylation domain-containing protein</fullName>
    </submittedName>
</protein>
<dbReference type="GO" id="GO:0031177">
    <property type="term" value="F:phosphopantetheine binding"/>
    <property type="evidence" value="ECO:0007669"/>
    <property type="project" value="InterPro"/>
</dbReference>
<dbReference type="InterPro" id="IPR023213">
    <property type="entry name" value="CAT-like_dom_sf"/>
</dbReference>
<dbReference type="Gene3D" id="2.30.38.10">
    <property type="entry name" value="Luciferase, Domain 3"/>
    <property type="match status" value="1"/>
</dbReference>
<dbReference type="EMBL" id="JADOGI010000038">
    <property type="protein sequence ID" value="MBF8187062.1"/>
    <property type="molecule type" value="Genomic_DNA"/>
</dbReference>
<dbReference type="InterPro" id="IPR025110">
    <property type="entry name" value="AMP-bd_C"/>
</dbReference>
<dbReference type="SMART" id="SM00823">
    <property type="entry name" value="PKS_PP"/>
    <property type="match status" value="2"/>
</dbReference>
<evidence type="ECO:0000256" key="1">
    <source>
        <dbReference type="ARBA" id="ARBA00001957"/>
    </source>
</evidence>
<name>A0A931A661_9ACTN</name>
<evidence type="ECO:0000313" key="6">
    <source>
        <dbReference type="Proteomes" id="UP000605361"/>
    </source>
</evidence>
<organism evidence="5 6">
    <name type="scientific">Nonomuraea cypriaca</name>
    <dbReference type="NCBI Taxonomy" id="1187855"/>
    <lineage>
        <taxon>Bacteria</taxon>
        <taxon>Bacillati</taxon>
        <taxon>Actinomycetota</taxon>
        <taxon>Actinomycetes</taxon>
        <taxon>Streptosporangiales</taxon>
        <taxon>Streptosporangiaceae</taxon>
        <taxon>Nonomuraea</taxon>
    </lineage>
</organism>
<dbReference type="Pfam" id="PF00550">
    <property type="entry name" value="PP-binding"/>
    <property type="match status" value="2"/>
</dbReference>
<proteinExistence type="predicted"/>
<dbReference type="Proteomes" id="UP000605361">
    <property type="component" value="Unassembled WGS sequence"/>
</dbReference>
<dbReference type="GO" id="GO:0008610">
    <property type="term" value="P:lipid biosynthetic process"/>
    <property type="evidence" value="ECO:0007669"/>
    <property type="project" value="UniProtKB-ARBA"/>
</dbReference>
<evidence type="ECO:0000259" key="4">
    <source>
        <dbReference type="PROSITE" id="PS50075"/>
    </source>
</evidence>
<dbReference type="InterPro" id="IPR020845">
    <property type="entry name" value="AMP-binding_CS"/>
</dbReference>
<dbReference type="Gene3D" id="3.40.50.980">
    <property type="match status" value="2"/>
</dbReference>
<keyword evidence="6" id="KW-1185">Reference proteome</keyword>
<dbReference type="Pfam" id="PF00501">
    <property type="entry name" value="AMP-binding"/>
    <property type="match status" value="1"/>
</dbReference>
<dbReference type="NCBIfam" id="TIGR01733">
    <property type="entry name" value="AA-adenyl-dom"/>
    <property type="match status" value="1"/>
</dbReference>
<feature type="domain" description="Carrier" evidence="4">
    <location>
        <begin position="1065"/>
        <end position="1140"/>
    </location>
</feature>
<dbReference type="CDD" id="cd19531">
    <property type="entry name" value="LCL_NRPS-like"/>
    <property type="match status" value="1"/>
</dbReference>
<dbReference type="FunFam" id="3.40.50.980:FF:000001">
    <property type="entry name" value="Non-ribosomal peptide synthetase"/>
    <property type="match status" value="1"/>
</dbReference>
<sequence>MTAFTITGSRLAELWSIVLEVPAASLRPEHDFMALGGYSLLMADLQARIKRSFGCVVSLRDLFEHSTLAAMTELLDSDQYATGGASDTPAATPDAPPVAESVAELSADQERIRFADGLTDGSPTYNVPFVLRVPGRLDEAALRRAMHIIVARHEILRTTYPIIDGRAIQVVHPPQELPLPAVDRADLSTMELEAEARRPFDLATGPIVRCTLYRTTEGDAFMIVMHHIASDATSLTLLMRELTEAYAAVREGRDPVLPTIPLQYREVAARQREATETEKHRRDLDYWAARLAGITPLELPLDRPRPPVQTYRGGHAHGRIAPEVVARVRTVARAHRVTDFMVVLAGLKAMLWRYSGLSDVAVASITSTRHQWDCEHLLGLFVNTLVLRTEVTPELTFPELISRVRDTSLSAYEHQDAPFDEVVRRVNPPRDPSRVPLATVAVSWQIGELEAPTFDGVKATVSEYPTATAKFDMEFFLTANGDAIDITIEYNRDLYDQATADRLVSALESMLTHALEAADQPLSRISPLSAAERRTLLVDYQPVRTWRDSLVGVHHLVERQVDRTPDLVAVEFHGETLTYRELEERANQLAHFLGELGVGLDSRVAVSLERTPLLAIALLGIFKAGGCYVPLDPDYPQERLRMMIDDSDAIVVLTEQGLANRAPSTGQRVISLDTEWEAIAKHPIDRPGHAMHPEAIAYVMYTSGSTGRPKGVVVQHAVLTNLMRWRTGVSELGVGSRTLQLAPLSFDLSFHDIFSTLISGGTIVMVPPHVRQDPNAIVEFMAAHDIHRFFHLFTAAHNVAAVPDSSRLLRTIREITSVGEQFQSTAEIRRLVDNLDGCVIWNEYGPTETHVATAYALRGPASAWAVRPPIGTPILNARAYVLGPDLELLPIGAEGELYLAGVCVAREYLGRPDLTAERFLPDPFAVEPGTRMYRTGDRCRWTSDGQLVYFGRTDHQIKVRGKRVEPAEVEEELGQHPAVGQVVVVGLPDADGNVRLVAYVCPVGPPPSQVELRDFLKARLPDHLVPPVIMMLDSLPVTPSGKVDRKALPLPAADARALSYSDFRAAESQIEREVARVWQTVLNLDHLGVDDSFFDVGGDSLLIVKLHAMLRDELGSPLSIVDLFVHHTIAAQARALADREETQEDSTAVVNRLAGRRTALGGVG</sequence>
<dbReference type="Gene3D" id="3.30.559.10">
    <property type="entry name" value="Chloramphenicol acetyltransferase-like domain"/>
    <property type="match status" value="1"/>
</dbReference>
<dbReference type="PANTHER" id="PTHR45527">
    <property type="entry name" value="NONRIBOSOMAL PEPTIDE SYNTHETASE"/>
    <property type="match status" value="1"/>
</dbReference>
<dbReference type="RefSeq" id="WP_195896031.1">
    <property type="nucleotide sequence ID" value="NZ_JADOGI010000038.1"/>
</dbReference>
<dbReference type="SUPFAM" id="SSF47336">
    <property type="entry name" value="ACP-like"/>
    <property type="match status" value="2"/>
</dbReference>
<accession>A0A931A661</accession>
<keyword evidence="3" id="KW-0597">Phosphoprotein</keyword>
<dbReference type="FunFam" id="3.40.50.12780:FF:000012">
    <property type="entry name" value="Non-ribosomal peptide synthetase"/>
    <property type="match status" value="1"/>
</dbReference>
<dbReference type="AlphaFoldDB" id="A0A931A661"/>
<comment type="cofactor">
    <cofactor evidence="1">
        <name>pantetheine 4'-phosphate</name>
        <dbReference type="ChEBI" id="CHEBI:47942"/>
    </cofactor>
</comment>
<dbReference type="SUPFAM" id="SSF52777">
    <property type="entry name" value="CoA-dependent acyltransferases"/>
    <property type="match status" value="2"/>
</dbReference>
<dbReference type="CDD" id="cd05930">
    <property type="entry name" value="A_NRPS"/>
    <property type="match status" value="1"/>
</dbReference>
<dbReference type="InterPro" id="IPR010071">
    <property type="entry name" value="AA_adenyl_dom"/>
</dbReference>
<dbReference type="PROSITE" id="PS00455">
    <property type="entry name" value="AMP_BINDING"/>
    <property type="match status" value="1"/>
</dbReference>
<dbReference type="PROSITE" id="PS50075">
    <property type="entry name" value="CARRIER"/>
    <property type="match status" value="2"/>
</dbReference>
<dbReference type="PANTHER" id="PTHR45527:SF1">
    <property type="entry name" value="FATTY ACID SYNTHASE"/>
    <property type="match status" value="1"/>
</dbReference>
<reference evidence="5" key="1">
    <citation type="submission" date="2020-11" db="EMBL/GenBank/DDBJ databases">
        <title>Whole-genome analyses of Nonomuraea sp. K274.</title>
        <authorList>
            <person name="Veyisoglu A."/>
        </authorList>
    </citation>
    <scope>NUCLEOTIDE SEQUENCE</scope>
    <source>
        <strain evidence="5">K274</strain>
    </source>
</reference>
<dbReference type="InterPro" id="IPR009081">
    <property type="entry name" value="PP-bd_ACP"/>
</dbReference>
<dbReference type="InterPro" id="IPR020806">
    <property type="entry name" value="PKS_PP-bd"/>
</dbReference>
<gene>
    <name evidence="5" type="ORF">ITP53_15220</name>
</gene>
<dbReference type="InterPro" id="IPR000873">
    <property type="entry name" value="AMP-dep_synth/lig_dom"/>
</dbReference>
<dbReference type="GO" id="GO:0005737">
    <property type="term" value="C:cytoplasm"/>
    <property type="evidence" value="ECO:0007669"/>
    <property type="project" value="TreeGrafter"/>
</dbReference>
<dbReference type="Pfam" id="PF13193">
    <property type="entry name" value="AMP-binding_C"/>
    <property type="match status" value="1"/>
</dbReference>